<reference evidence="2 3" key="1">
    <citation type="journal article" date="2016" name="Nat. Commun.">
        <title>Thousands of microbial genomes shed light on interconnected biogeochemical processes in an aquifer system.</title>
        <authorList>
            <person name="Anantharaman K."/>
            <person name="Brown C.T."/>
            <person name="Hug L.A."/>
            <person name="Sharon I."/>
            <person name="Castelle C.J."/>
            <person name="Probst A.J."/>
            <person name="Thomas B.C."/>
            <person name="Singh A."/>
            <person name="Wilkins M.J."/>
            <person name="Karaoz U."/>
            <person name="Brodie E.L."/>
            <person name="Williams K.H."/>
            <person name="Hubbard S.S."/>
            <person name="Banfield J.F."/>
        </authorList>
    </citation>
    <scope>NUCLEOTIDE SEQUENCE [LARGE SCALE GENOMIC DNA]</scope>
</reference>
<dbReference type="AlphaFoldDB" id="A0A1F5VFX3"/>
<dbReference type="STRING" id="1817863.A2Y62_14020"/>
<dbReference type="InterPro" id="IPR007172">
    <property type="entry name" value="DUF374"/>
</dbReference>
<name>A0A1F5VFX3_9BACT</name>
<dbReference type="Pfam" id="PF04028">
    <property type="entry name" value="DUF374"/>
    <property type="match status" value="1"/>
</dbReference>
<dbReference type="Proteomes" id="UP000178943">
    <property type="component" value="Unassembled WGS sequence"/>
</dbReference>
<dbReference type="SUPFAM" id="SSF69593">
    <property type="entry name" value="Glycerol-3-phosphate (1)-acyltransferase"/>
    <property type="match status" value="1"/>
</dbReference>
<feature type="domain" description="DUF374" evidence="1">
    <location>
        <begin position="58"/>
        <end position="126"/>
    </location>
</feature>
<dbReference type="CDD" id="cd07983">
    <property type="entry name" value="LPLAT_DUF374-like"/>
    <property type="match status" value="1"/>
</dbReference>
<proteinExistence type="predicted"/>
<gene>
    <name evidence="2" type="ORF">A2Y62_14020</name>
</gene>
<evidence type="ECO:0000313" key="3">
    <source>
        <dbReference type="Proteomes" id="UP000178943"/>
    </source>
</evidence>
<sequence length="227" mass="26120">MRNVKLWLIAIIGRIAVHLINRTLKFRVVGLEYYQELIKEGKSVIFAFYHNGIFMATYYWRKKDIAVLTSQNFDGEYTARIIKKFGYIPVRGSSSKDAIRGLVEMRQHAERGTSVAFTIDGPRGPRYIVQPGPIWIAMKTGHPILPFIALAKKKIELKSWDAFQIPYPFSTVWIVIGKPLFVEETKDKEKIEEARINLENTLHKLLHFAKHCCQLSINGSVKSEHTC</sequence>
<organism evidence="2 3">
    <name type="scientific">Candidatus Fischerbacteria bacterium RBG_13_37_8</name>
    <dbReference type="NCBI Taxonomy" id="1817863"/>
    <lineage>
        <taxon>Bacteria</taxon>
        <taxon>Candidatus Fischeribacteriota</taxon>
    </lineage>
</organism>
<evidence type="ECO:0000259" key="1">
    <source>
        <dbReference type="Pfam" id="PF04028"/>
    </source>
</evidence>
<comment type="caution">
    <text evidence="2">The sequence shown here is derived from an EMBL/GenBank/DDBJ whole genome shotgun (WGS) entry which is preliminary data.</text>
</comment>
<evidence type="ECO:0000313" key="2">
    <source>
        <dbReference type="EMBL" id="OGF62240.1"/>
    </source>
</evidence>
<dbReference type="EMBL" id="MFGW01000183">
    <property type="protein sequence ID" value="OGF62240.1"/>
    <property type="molecule type" value="Genomic_DNA"/>
</dbReference>
<accession>A0A1F5VFX3</accession>
<protein>
    <recommendedName>
        <fullName evidence="1">DUF374 domain-containing protein</fullName>
    </recommendedName>
</protein>